<dbReference type="InterPro" id="IPR037022">
    <property type="entry name" value="Formyl_trans_C_sf"/>
</dbReference>
<dbReference type="GO" id="GO:0004479">
    <property type="term" value="F:methionyl-tRNA formyltransferase activity"/>
    <property type="evidence" value="ECO:0007669"/>
    <property type="project" value="UniProtKB-UniRule"/>
</dbReference>
<feature type="domain" description="Formyl transferase C-terminal" evidence="10">
    <location>
        <begin position="201"/>
        <end position="299"/>
    </location>
</feature>
<dbReference type="GO" id="GO:0005829">
    <property type="term" value="C:cytosol"/>
    <property type="evidence" value="ECO:0007669"/>
    <property type="project" value="TreeGrafter"/>
</dbReference>
<name>A0A268S5M6_SHOCL</name>
<evidence type="ECO:0000256" key="5">
    <source>
        <dbReference type="ARBA" id="ARBA00022679"/>
    </source>
</evidence>
<dbReference type="PANTHER" id="PTHR11138:SF5">
    <property type="entry name" value="METHIONYL-TRNA FORMYLTRANSFERASE, MITOCHONDRIAL"/>
    <property type="match status" value="1"/>
</dbReference>
<dbReference type="HAMAP" id="MF_00182">
    <property type="entry name" value="Formyl_trans"/>
    <property type="match status" value="1"/>
</dbReference>
<dbReference type="SUPFAM" id="SSF53328">
    <property type="entry name" value="Formyltransferase"/>
    <property type="match status" value="1"/>
</dbReference>
<feature type="domain" description="Formyl transferase N-terminal" evidence="9">
    <location>
        <begin position="3"/>
        <end position="174"/>
    </location>
</feature>
<comment type="caution">
    <text evidence="11">The sequence shown here is derived from an EMBL/GenBank/DDBJ whole genome shotgun (WGS) entry which is preliminary data.</text>
</comment>
<dbReference type="EMBL" id="NPBS01000022">
    <property type="protein sequence ID" value="PAF27236.1"/>
    <property type="molecule type" value="Genomic_DNA"/>
</dbReference>
<dbReference type="Pfam" id="PF02911">
    <property type="entry name" value="Formyl_trans_C"/>
    <property type="match status" value="1"/>
</dbReference>
<dbReference type="InterPro" id="IPR036477">
    <property type="entry name" value="Formyl_transf_N_sf"/>
</dbReference>
<dbReference type="PANTHER" id="PTHR11138">
    <property type="entry name" value="METHIONYL-TRNA FORMYLTRANSFERASE"/>
    <property type="match status" value="1"/>
</dbReference>
<evidence type="ECO:0000256" key="4">
    <source>
        <dbReference type="ARBA" id="ARBA00016014"/>
    </source>
</evidence>
<evidence type="ECO:0000256" key="7">
    <source>
        <dbReference type="ARBA" id="ARBA00048558"/>
    </source>
</evidence>
<sequence>MLKIVFMGTPAFSVPILKRLIDTHTVLAVVTQPDRPVGRKRLLTPSPVKEEAQKHGIPVLQPEKIREQHEDILAFAPELIVTAAYGQIVPKAVLDAPPYGCINVHASLLPKYRGGAPIHQAIIDGEKQTGISIMYMAEKLDAGAVLSQQAVAITDEDDVQTMHDKLSAIGADLLEKTIVALEQGTIEAVAQDEDKATFAPNIKREQEVLDWQKPARALFNQVRGMRPWPVAYTLVNGNRLKVWEAKEIAGEHECEPGEILATTKQGIDVACGNGTILRLTVVQPAGKKAVLANQLLQGAHPFQVGKRLGEGHE</sequence>
<evidence type="ECO:0000256" key="8">
    <source>
        <dbReference type="HAMAP-Rule" id="MF_00182"/>
    </source>
</evidence>
<dbReference type="GeneID" id="86926482"/>
<evidence type="ECO:0000313" key="12">
    <source>
        <dbReference type="Proteomes" id="UP000216133"/>
    </source>
</evidence>
<reference evidence="11 12" key="1">
    <citation type="submission" date="2017-07" db="EMBL/GenBank/DDBJ databases">
        <title>Isolation and whole genome analysis of endospore-forming bacteria from heroin.</title>
        <authorList>
            <person name="Kalinowski J."/>
            <person name="Ahrens B."/>
            <person name="Al-Dilaimi A."/>
            <person name="Winkler A."/>
            <person name="Wibberg D."/>
            <person name="Schleenbecker U."/>
            <person name="Ruckert C."/>
            <person name="Wolfel R."/>
            <person name="Grass G."/>
        </authorList>
    </citation>
    <scope>NUCLEOTIDE SEQUENCE [LARGE SCALE GENOMIC DNA]</scope>
    <source>
        <strain evidence="11 12">7523-2</strain>
    </source>
</reference>
<dbReference type="NCBIfam" id="TIGR00460">
    <property type="entry name" value="fmt"/>
    <property type="match status" value="1"/>
</dbReference>
<proteinExistence type="inferred from homology"/>
<comment type="function">
    <text evidence="1 8">Attaches a formyl group to the free amino group of methionyl-tRNA(fMet). The formyl group appears to play a dual role in the initiator identity of N-formylmethionyl-tRNA by promoting its recognition by IF2 and preventing the misappropriation of this tRNA by the elongation apparatus.</text>
</comment>
<dbReference type="Proteomes" id="UP000216133">
    <property type="component" value="Unassembled WGS sequence"/>
</dbReference>
<dbReference type="InterPro" id="IPR044135">
    <property type="entry name" value="Met-tRNA-FMT_C"/>
</dbReference>
<dbReference type="InterPro" id="IPR001555">
    <property type="entry name" value="GART_AS"/>
</dbReference>
<dbReference type="InterPro" id="IPR002376">
    <property type="entry name" value="Formyl_transf_N"/>
</dbReference>
<keyword evidence="6 8" id="KW-0648">Protein biosynthesis</keyword>
<dbReference type="FunFam" id="3.40.50.12230:FF:000001">
    <property type="entry name" value="Methionyl-tRNA formyltransferase"/>
    <property type="match status" value="1"/>
</dbReference>
<dbReference type="CDD" id="cd08646">
    <property type="entry name" value="FMT_core_Met-tRNA-FMT_N"/>
    <property type="match status" value="1"/>
</dbReference>
<dbReference type="InterPro" id="IPR011034">
    <property type="entry name" value="Formyl_transferase-like_C_sf"/>
</dbReference>
<protein>
    <recommendedName>
        <fullName evidence="4 8">Methionyl-tRNA formyltransferase</fullName>
        <ecNumber evidence="3 8">2.1.2.9</ecNumber>
    </recommendedName>
</protein>
<keyword evidence="5 8" id="KW-0808">Transferase</keyword>
<dbReference type="EC" id="2.1.2.9" evidence="3 8"/>
<dbReference type="Gene3D" id="3.10.25.10">
    <property type="entry name" value="Formyl transferase, C-terminal domain"/>
    <property type="match status" value="1"/>
</dbReference>
<dbReference type="InterPro" id="IPR041711">
    <property type="entry name" value="Met-tRNA-FMT_N"/>
</dbReference>
<dbReference type="AlphaFoldDB" id="A0A268S5M6"/>
<evidence type="ECO:0000259" key="10">
    <source>
        <dbReference type="Pfam" id="PF02911"/>
    </source>
</evidence>
<dbReference type="RefSeq" id="WP_094429278.1">
    <property type="nucleotide sequence ID" value="NZ_CP019985.1"/>
</dbReference>
<accession>A0A268S5M6</accession>
<evidence type="ECO:0000256" key="6">
    <source>
        <dbReference type="ARBA" id="ARBA00022917"/>
    </source>
</evidence>
<dbReference type="SUPFAM" id="SSF50486">
    <property type="entry name" value="FMT C-terminal domain-like"/>
    <property type="match status" value="1"/>
</dbReference>
<evidence type="ECO:0000313" key="11">
    <source>
        <dbReference type="EMBL" id="PAF27236.1"/>
    </source>
</evidence>
<comment type="catalytic activity">
    <reaction evidence="7 8">
        <text>L-methionyl-tRNA(fMet) + (6R)-10-formyltetrahydrofolate = N-formyl-L-methionyl-tRNA(fMet) + (6S)-5,6,7,8-tetrahydrofolate + H(+)</text>
        <dbReference type="Rhea" id="RHEA:24380"/>
        <dbReference type="Rhea" id="RHEA-COMP:9952"/>
        <dbReference type="Rhea" id="RHEA-COMP:9953"/>
        <dbReference type="ChEBI" id="CHEBI:15378"/>
        <dbReference type="ChEBI" id="CHEBI:57453"/>
        <dbReference type="ChEBI" id="CHEBI:78530"/>
        <dbReference type="ChEBI" id="CHEBI:78844"/>
        <dbReference type="ChEBI" id="CHEBI:195366"/>
        <dbReference type="EC" id="2.1.2.9"/>
    </reaction>
</comment>
<dbReference type="InterPro" id="IPR005793">
    <property type="entry name" value="Formyl_trans_C"/>
</dbReference>
<dbReference type="PROSITE" id="PS00373">
    <property type="entry name" value="GART"/>
    <property type="match status" value="1"/>
</dbReference>
<evidence type="ECO:0000259" key="9">
    <source>
        <dbReference type="Pfam" id="PF00551"/>
    </source>
</evidence>
<gene>
    <name evidence="8" type="primary">fmt</name>
    <name evidence="11" type="ORF">CHH61_04595</name>
</gene>
<feature type="binding site" evidence="8">
    <location>
        <begin position="107"/>
        <end position="110"/>
    </location>
    <ligand>
        <name>(6S)-5,6,7,8-tetrahydrofolate</name>
        <dbReference type="ChEBI" id="CHEBI:57453"/>
    </ligand>
</feature>
<evidence type="ECO:0000256" key="1">
    <source>
        <dbReference type="ARBA" id="ARBA00002606"/>
    </source>
</evidence>
<evidence type="ECO:0000256" key="2">
    <source>
        <dbReference type="ARBA" id="ARBA00010699"/>
    </source>
</evidence>
<dbReference type="CDD" id="cd08704">
    <property type="entry name" value="Met_tRNA_FMT_C"/>
    <property type="match status" value="1"/>
</dbReference>
<comment type="similarity">
    <text evidence="2 8">Belongs to the Fmt family.</text>
</comment>
<dbReference type="FunFam" id="3.40.50.170:FF:000004">
    <property type="entry name" value="Methionyl-tRNA formyltransferase"/>
    <property type="match status" value="1"/>
</dbReference>
<evidence type="ECO:0000256" key="3">
    <source>
        <dbReference type="ARBA" id="ARBA00012261"/>
    </source>
</evidence>
<organism evidence="11 12">
    <name type="scientific">Shouchella clausii</name>
    <name type="common">Alkalihalobacillus clausii</name>
    <dbReference type="NCBI Taxonomy" id="79880"/>
    <lineage>
        <taxon>Bacteria</taxon>
        <taxon>Bacillati</taxon>
        <taxon>Bacillota</taxon>
        <taxon>Bacilli</taxon>
        <taxon>Bacillales</taxon>
        <taxon>Bacillaceae</taxon>
        <taxon>Shouchella</taxon>
    </lineage>
</organism>
<dbReference type="Pfam" id="PF00551">
    <property type="entry name" value="Formyl_trans_N"/>
    <property type="match status" value="1"/>
</dbReference>
<dbReference type="InterPro" id="IPR005794">
    <property type="entry name" value="Fmt"/>
</dbReference>
<dbReference type="Gene3D" id="3.40.50.170">
    <property type="entry name" value="Formyl transferase, N-terminal domain"/>
    <property type="match status" value="1"/>
</dbReference>